<evidence type="ECO:0000313" key="5">
    <source>
        <dbReference type="Proteomes" id="UP001163823"/>
    </source>
</evidence>
<dbReference type="PANTHER" id="PTHR31623:SF46">
    <property type="entry name" value="VINORINE SYNTHASE-LIKE"/>
    <property type="match status" value="1"/>
</dbReference>
<comment type="similarity">
    <text evidence="1">Belongs to the plant acyltransferase family.</text>
</comment>
<dbReference type="InterPro" id="IPR023213">
    <property type="entry name" value="CAT-like_dom_sf"/>
</dbReference>
<evidence type="ECO:0000256" key="3">
    <source>
        <dbReference type="ARBA" id="ARBA00023315"/>
    </source>
</evidence>
<accession>A0AAD7M444</accession>
<dbReference type="Proteomes" id="UP001163823">
    <property type="component" value="Chromosome 5"/>
</dbReference>
<organism evidence="4 5">
    <name type="scientific">Quillaja saponaria</name>
    <name type="common">Soap bark tree</name>
    <dbReference type="NCBI Taxonomy" id="32244"/>
    <lineage>
        <taxon>Eukaryota</taxon>
        <taxon>Viridiplantae</taxon>
        <taxon>Streptophyta</taxon>
        <taxon>Embryophyta</taxon>
        <taxon>Tracheophyta</taxon>
        <taxon>Spermatophyta</taxon>
        <taxon>Magnoliopsida</taxon>
        <taxon>eudicotyledons</taxon>
        <taxon>Gunneridae</taxon>
        <taxon>Pentapetalae</taxon>
        <taxon>rosids</taxon>
        <taxon>fabids</taxon>
        <taxon>Fabales</taxon>
        <taxon>Quillajaceae</taxon>
        <taxon>Quillaja</taxon>
    </lineage>
</organism>
<proteinExistence type="inferred from homology"/>
<evidence type="ECO:0000256" key="1">
    <source>
        <dbReference type="ARBA" id="ARBA00009861"/>
    </source>
</evidence>
<dbReference type="GO" id="GO:0016746">
    <property type="term" value="F:acyltransferase activity"/>
    <property type="evidence" value="ECO:0007669"/>
    <property type="project" value="UniProtKB-KW"/>
</dbReference>
<comment type="caution">
    <text evidence="4">The sequence shown here is derived from an EMBL/GenBank/DDBJ whole genome shotgun (WGS) entry which is preliminary data.</text>
</comment>
<dbReference type="EMBL" id="JARAOO010000005">
    <property type="protein sequence ID" value="KAJ7969453.1"/>
    <property type="molecule type" value="Genomic_DNA"/>
</dbReference>
<dbReference type="Pfam" id="PF02458">
    <property type="entry name" value="Transferase"/>
    <property type="match status" value="2"/>
</dbReference>
<dbReference type="KEGG" id="qsa:O6P43_013422"/>
<evidence type="ECO:0000313" key="4">
    <source>
        <dbReference type="EMBL" id="KAJ7969453.1"/>
    </source>
</evidence>
<protein>
    <submittedName>
        <fullName evidence="4">Vinorine synthase-like</fullName>
    </submittedName>
</protein>
<gene>
    <name evidence="4" type="ORF">O6P43_013422</name>
</gene>
<evidence type="ECO:0000256" key="2">
    <source>
        <dbReference type="ARBA" id="ARBA00022679"/>
    </source>
</evidence>
<dbReference type="AlphaFoldDB" id="A0AAD7M444"/>
<sequence>MKIQVEKISKELIKPSSPTPGNLRHYQLSFLDQISPHVYTPFVYFFSSGDSFNSTDVSNQLKKSLSDILSHYYPFAGRVIDNKFIDCNDEDDAYELTLGVQLNIFDCGGFAIGVCISHKIADGLSSAVFMNSWAALARGGANLVRTHFNSAALFTPKDNTIGFDSTIYITKKNIITKRFVFDASAIEILRAEYVANDSSIRKKPPSRVEVLTAFIWRRFLAVTHGDEKNSYALVHYVNLRPRMEPPLPNYAFGNYYADAQTDPVLVPSDSDQDHVLCYNMVRQVMEKINKFDKDFISKIGEGGEEYLKLLKKDSEGFLRGELVPFMFTSFCRFPLYDADFGWGKPTWVGLSHWTYKNLVIFMDTKTGGGIEAHICLKVEDMDKFENDEEVLAYGSV</sequence>
<reference evidence="4" key="1">
    <citation type="journal article" date="2023" name="Science">
        <title>Elucidation of the pathway for biosynthesis of saponin adjuvants from the soapbark tree.</title>
        <authorList>
            <person name="Reed J."/>
            <person name="Orme A."/>
            <person name="El-Demerdash A."/>
            <person name="Owen C."/>
            <person name="Martin L.B.B."/>
            <person name="Misra R.C."/>
            <person name="Kikuchi S."/>
            <person name="Rejzek M."/>
            <person name="Martin A.C."/>
            <person name="Harkess A."/>
            <person name="Leebens-Mack J."/>
            <person name="Louveau T."/>
            <person name="Stephenson M.J."/>
            <person name="Osbourn A."/>
        </authorList>
    </citation>
    <scope>NUCLEOTIDE SEQUENCE</scope>
    <source>
        <strain evidence="4">S10</strain>
    </source>
</reference>
<dbReference type="PANTHER" id="PTHR31623">
    <property type="entry name" value="F21J9.9"/>
    <property type="match status" value="1"/>
</dbReference>
<keyword evidence="5" id="KW-1185">Reference proteome</keyword>
<keyword evidence="2" id="KW-0808">Transferase</keyword>
<keyword evidence="3" id="KW-0012">Acyltransferase</keyword>
<dbReference type="Gene3D" id="3.30.559.10">
    <property type="entry name" value="Chloramphenicol acetyltransferase-like domain"/>
    <property type="match status" value="3"/>
</dbReference>
<name>A0AAD7M444_QUISA</name>